<evidence type="ECO:0000313" key="4">
    <source>
        <dbReference type="Proteomes" id="UP000323000"/>
    </source>
</evidence>
<feature type="region of interest" description="Disordered" evidence="1">
    <location>
        <begin position="40"/>
        <end position="82"/>
    </location>
</feature>
<evidence type="ECO:0000259" key="2">
    <source>
        <dbReference type="Pfam" id="PF05678"/>
    </source>
</evidence>
<feature type="compositionally biased region" description="Basic residues" evidence="1">
    <location>
        <begin position="69"/>
        <end position="78"/>
    </location>
</feature>
<sequence>MSSSNDQWVQHFYHQSMEGGDEAAYSSIAFSDSMITTTTSTVTTPSNNSSTSDHHHQYHLSPKGCGSKPVRRRSRASKKTPTTLLNANTTNFRALVQQFTGCPSTPFSFGSSKKGPVNLSFGLGSNDAFGNNNQFFQQQYQPQKQFHQQQEQQHQQVYQEQQSLVSFDYDHHSVIGGTSDDGFLTNPRSGNNYPKIPDGLDIDEISMHEITAGSSAFSSEDRNNSYFL</sequence>
<dbReference type="EMBL" id="VAHF01000013">
    <property type="protein sequence ID" value="TXG48345.1"/>
    <property type="molecule type" value="Genomic_DNA"/>
</dbReference>
<dbReference type="Pfam" id="PF05678">
    <property type="entry name" value="VQ"/>
    <property type="match status" value="1"/>
</dbReference>
<comment type="caution">
    <text evidence="3">The sequence shown here is derived from an EMBL/GenBank/DDBJ whole genome shotgun (WGS) entry which is preliminary data.</text>
</comment>
<dbReference type="OrthoDB" id="1726347at2759"/>
<gene>
    <name evidence="3" type="ORF">EZV62_027639</name>
</gene>
<dbReference type="PANTHER" id="PTHR33179:SF30">
    <property type="entry name" value="VQ DOMAIN-CONTAINING PROTEIN"/>
    <property type="match status" value="1"/>
</dbReference>
<keyword evidence="4" id="KW-1185">Reference proteome</keyword>
<feature type="domain" description="VQ" evidence="2">
    <location>
        <begin position="81"/>
        <end position="106"/>
    </location>
</feature>
<organism evidence="3 4">
    <name type="scientific">Acer yangbiense</name>
    <dbReference type="NCBI Taxonomy" id="1000413"/>
    <lineage>
        <taxon>Eukaryota</taxon>
        <taxon>Viridiplantae</taxon>
        <taxon>Streptophyta</taxon>
        <taxon>Embryophyta</taxon>
        <taxon>Tracheophyta</taxon>
        <taxon>Spermatophyta</taxon>
        <taxon>Magnoliopsida</taxon>
        <taxon>eudicotyledons</taxon>
        <taxon>Gunneridae</taxon>
        <taxon>Pentapetalae</taxon>
        <taxon>rosids</taxon>
        <taxon>malvids</taxon>
        <taxon>Sapindales</taxon>
        <taxon>Sapindaceae</taxon>
        <taxon>Hippocastanoideae</taxon>
        <taxon>Acereae</taxon>
        <taxon>Acer</taxon>
    </lineage>
</organism>
<proteinExistence type="predicted"/>
<accession>A0A5C7GUX8</accession>
<evidence type="ECO:0000256" key="1">
    <source>
        <dbReference type="SAM" id="MobiDB-lite"/>
    </source>
</evidence>
<dbReference type="PANTHER" id="PTHR33179">
    <property type="entry name" value="VQ MOTIF-CONTAINING PROTEIN"/>
    <property type="match status" value="1"/>
</dbReference>
<dbReference type="InterPro" id="IPR008889">
    <property type="entry name" value="VQ"/>
</dbReference>
<dbReference type="InterPro" id="IPR039609">
    <property type="entry name" value="VQ_15/22"/>
</dbReference>
<protein>
    <recommendedName>
        <fullName evidence="2">VQ domain-containing protein</fullName>
    </recommendedName>
</protein>
<dbReference type="Proteomes" id="UP000323000">
    <property type="component" value="Chromosome 13"/>
</dbReference>
<evidence type="ECO:0000313" key="3">
    <source>
        <dbReference type="EMBL" id="TXG48345.1"/>
    </source>
</evidence>
<name>A0A5C7GUX8_9ROSI</name>
<reference evidence="4" key="1">
    <citation type="journal article" date="2019" name="Gigascience">
        <title>De novo genome assembly of the endangered Acer yangbiense, a plant species with extremely small populations endemic to Yunnan Province, China.</title>
        <authorList>
            <person name="Yang J."/>
            <person name="Wariss H.M."/>
            <person name="Tao L."/>
            <person name="Zhang R."/>
            <person name="Yun Q."/>
            <person name="Hollingsworth P."/>
            <person name="Dao Z."/>
            <person name="Luo G."/>
            <person name="Guo H."/>
            <person name="Ma Y."/>
            <person name="Sun W."/>
        </authorList>
    </citation>
    <scope>NUCLEOTIDE SEQUENCE [LARGE SCALE GENOMIC DNA]</scope>
    <source>
        <strain evidence="4">cv. Malutang</strain>
    </source>
</reference>
<feature type="compositionally biased region" description="Low complexity" evidence="1">
    <location>
        <begin position="40"/>
        <end position="51"/>
    </location>
</feature>
<dbReference type="AlphaFoldDB" id="A0A5C7GUX8"/>